<dbReference type="KEGG" id="cpor:BED41_00800"/>
<keyword evidence="6" id="KW-0732">Signal</keyword>
<dbReference type="Proteomes" id="UP000093044">
    <property type="component" value="Chromosome"/>
</dbReference>
<dbReference type="FunFam" id="3.40.190.10:FF:000030">
    <property type="entry name" value="Molybdate ABC transporter substrate-binding protein"/>
    <property type="match status" value="1"/>
</dbReference>
<dbReference type="GO" id="GO:0046872">
    <property type="term" value="F:metal ion binding"/>
    <property type="evidence" value="ECO:0007669"/>
    <property type="project" value="UniProtKB-KW"/>
</dbReference>
<accession>A0A1B2I1F6</accession>
<dbReference type="OrthoDB" id="9785015at2"/>
<evidence type="ECO:0000256" key="8">
    <source>
        <dbReference type="ARBA" id="ARBA00023245"/>
    </source>
</evidence>
<evidence type="ECO:0000256" key="11">
    <source>
        <dbReference type="ARBA" id="ARBA00073171"/>
    </source>
</evidence>
<dbReference type="GO" id="GO:0030973">
    <property type="term" value="F:molybdate ion binding"/>
    <property type="evidence" value="ECO:0007669"/>
    <property type="project" value="TreeGrafter"/>
</dbReference>
<dbReference type="PANTHER" id="PTHR30632">
    <property type="entry name" value="MOLYBDATE-BINDING PERIPLASMIC PROTEIN"/>
    <property type="match status" value="1"/>
</dbReference>
<proteinExistence type="inferred from homology"/>
<keyword evidence="7" id="KW-0472">Membrane</keyword>
<organism evidence="13 14">
    <name type="scientific">Cloacibacillus porcorum</name>
    <dbReference type="NCBI Taxonomy" id="1197717"/>
    <lineage>
        <taxon>Bacteria</taxon>
        <taxon>Thermotogati</taxon>
        <taxon>Synergistota</taxon>
        <taxon>Synergistia</taxon>
        <taxon>Synergistales</taxon>
        <taxon>Synergistaceae</taxon>
        <taxon>Cloacibacillus</taxon>
    </lineage>
</organism>
<evidence type="ECO:0000313" key="14">
    <source>
        <dbReference type="Proteomes" id="UP000093044"/>
    </source>
</evidence>
<sequence length="255" mass="27247">MKKLSFLALVCAVVLAAAPVFAATELSVFAAASMTESMNQIAQMYQKADPNVKIVYNFDSSGTLKTQIEQGAECDIFISAGQKQMNAINDKFVMPGTRFNIVANKVVLIVPKGKNATGINNFSDVVTDKVKLIALGNSDVPVGQYSEEIFKNMGIWDKLKSENKITFASNVKEVLAQTAAAAVSCGVVYSTDAATSDAVEVVASAPKDTHKPIVYPAAIMKDTKNKAAAEAFVKFLKSDACANVFKKIGFAIPEK</sequence>
<dbReference type="InterPro" id="IPR050682">
    <property type="entry name" value="ModA/WtpA"/>
</dbReference>
<dbReference type="GO" id="GO:0015689">
    <property type="term" value="P:molybdate ion transport"/>
    <property type="evidence" value="ECO:0007669"/>
    <property type="project" value="InterPro"/>
</dbReference>
<keyword evidence="14" id="KW-1185">Reference proteome</keyword>
<evidence type="ECO:0000256" key="7">
    <source>
        <dbReference type="ARBA" id="ARBA00023136"/>
    </source>
</evidence>
<keyword evidence="3" id="KW-0813">Transport</keyword>
<keyword evidence="4" id="KW-1003">Cell membrane</keyword>
<keyword evidence="8" id="KW-0826">Tungsten</keyword>
<dbReference type="Pfam" id="PF13531">
    <property type="entry name" value="SBP_bac_11"/>
    <property type="match status" value="1"/>
</dbReference>
<dbReference type="GeneID" id="83056389"/>
<protein>
    <recommendedName>
        <fullName evidence="11">Molybdate-binding protein ModA</fullName>
    </recommendedName>
    <alternativeName>
        <fullName evidence="12">Molybdate/tungstate-binding protein ModA</fullName>
    </alternativeName>
</protein>
<evidence type="ECO:0000256" key="2">
    <source>
        <dbReference type="ARBA" id="ARBA00009175"/>
    </source>
</evidence>
<evidence type="ECO:0000256" key="9">
    <source>
        <dbReference type="ARBA" id="ARBA00056002"/>
    </source>
</evidence>
<dbReference type="RefSeq" id="WP_066741832.1">
    <property type="nucleotide sequence ID" value="NZ_CALCLR010000035.1"/>
</dbReference>
<keyword evidence="5" id="KW-0479">Metal-binding</keyword>
<comment type="function">
    <text evidence="9">Involved in the transport of molybdenum into the cell. Part of the binding-protein-dependent transport system ModABCD.</text>
</comment>
<dbReference type="PIRSF" id="PIRSF004846">
    <property type="entry name" value="ModA"/>
    <property type="match status" value="1"/>
</dbReference>
<dbReference type="PANTHER" id="PTHR30632:SF0">
    <property type="entry name" value="SULFATE-BINDING PROTEIN"/>
    <property type="match status" value="1"/>
</dbReference>
<dbReference type="NCBIfam" id="TIGR01256">
    <property type="entry name" value="modA"/>
    <property type="match status" value="1"/>
</dbReference>
<dbReference type="STRING" id="1197717.BED41_00800"/>
<gene>
    <name evidence="13" type="ORF">BED41_00800</name>
</gene>
<evidence type="ECO:0000256" key="6">
    <source>
        <dbReference type="ARBA" id="ARBA00022729"/>
    </source>
</evidence>
<evidence type="ECO:0000256" key="3">
    <source>
        <dbReference type="ARBA" id="ARBA00022448"/>
    </source>
</evidence>
<comment type="subunit">
    <text evidence="10">The complex is composed of two ATP-binding proteins (ModC), two transmembrane proteins (ModB) and a solute-binding protein (ModA).</text>
</comment>
<dbReference type="Gene3D" id="3.40.190.10">
    <property type="entry name" value="Periplasmic binding protein-like II"/>
    <property type="match status" value="2"/>
</dbReference>
<dbReference type="GO" id="GO:0005886">
    <property type="term" value="C:plasma membrane"/>
    <property type="evidence" value="ECO:0007669"/>
    <property type="project" value="UniProtKB-SubCell"/>
</dbReference>
<evidence type="ECO:0000256" key="5">
    <source>
        <dbReference type="ARBA" id="ARBA00022723"/>
    </source>
</evidence>
<evidence type="ECO:0000256" key="10">
    <source>
        <dbReference type="ARBA" id="ARBA00062515"/>
    </source>
</evidence>
<evidence type="ECO:0000256" key="12">
    <source>
        <dbReference type="ARBA" id="ARBA00078141"/>
    </source>
</evidence>
<comment type="similarity">
    <text evidence="2">Belongs to the bacterial solute-binding protein ModA family.</text>
</comment>
<name>A0A1B2I1F6_9BACT</name>
<dbReference type="InterPro" id="IPR005950">
    <property type="entry name" value="ModA"/>
</dbReference>
<evidence type="ECO:0000256" key="1">
    <source>
        <dbReference type="ARBA" id="ARBA00004236"/>
    </source>
</evidence>
<evidence type="ECO:0000256" key="4">
    <source>
        <dbReference type="ARBA" id="ARBA00022475"/>
    </source>
</evidence>
<evidence type="ECO:0000313" key="13">
    <source>
        <dbReference type="EMBL" id="ANZ43767.1"/>
    </source>
</evidence>
<dbReference type="EMBL" id="CP016757">
    <property type="protein sequence ID" value="ANZ43767.1"/>
    <property type="molecule type" value="Genomic_DNA"/>
</dbReference>
<dbReference type="SUPFAM" id="SSF53850">
    <property type="entry name" value="Periplasmic binding protein-like II"/>
    <property type="match status" value="1"/>
</dbReference>
<dbReference type="AlphaFoldDB" id="A0A1B2I1F6"/>
<reference evidence="13" key="1">
    <citation type="submission" date="2016-08" db="EMBL/GenBank/DDBJ databases">
        <title>Complete genome of Cloacibacillus porcorum.</title>
        <authorList>
            <person name="Looft T."/>
            <person name="Bayles D.O."/>
            <person name="Alt D.P."/>
        </authorList>
    </citation>
    <scope>NUCLEOTIDE SEQUENCE [LARGE SCALE GENOMIC DNA]</scope>
    <source>
        <strain evidence="13">CL-84</strain>
    </source>
</reference>
<comment type="subcellular location">
    <subcellularLocation>
        <location evidence="1">Cell membrane</location>
    </subcellularLocation>
</comment>